<keyword evidence="4" id="KW-0966">Cell projection</keyword>
<dbReference type="GO" id="GO:0005930">
    <property type="term" value="C:axoneme"/>
    <property type="evidence" value="ECO:0007669"/>
    <property type="project" value="UniProtKB-SubCell"/>
</dbReference>
<evidence type="ECO:0000256" key="1">
    <source>
        <dbReference type="ARBA" id="ARBA00007209"/>
    </source>
</evidence>
<accession>A0A8B8G6L7</accession>
<dbReference type="Proteomes" id="UP000694846">
    <property type="component" value="Unplaced"/>
</dbReference>
<dbReference type="GO" id="GO:0060271">
    <property type="term" value="P:cilium assembly"/>
    <property type="evidence" value="ECO:0007669"/>
    <property type="project" value="UniProtKB-UniRule"/>
</dbReference>
<comment type="similarity">
    <text evidence="1 4">Belongs to the tektin family.</text>
</comment>
<dbReference type="GO" id="GO:0060294">
    <property type="term" value="P:cilium movement involved in cell motility"/>
    <property type="evidence" value="ECO:0007669"/>
    <property type="project" value="UniProtKB-UniRule"/>
</dbReference>
<dbReference type="PANTHER" id="PTHR19960:SF12">
    <property type="entry name" value="TEKTIN-4"/>
    <property type="match status" value="1"/>
</dbReference>
<dbReference type="GO" id="GO:0005634">
    <property type="term" value="C:nucleus"/>
    <property type="evidence" value="ECO:0007669"/>
    <property type="project" value="TreeGrafter"/>
</dbReference>
<evidence type="ECO:0000313" key="6">
    <source>
        <dbReference type="RefSeq" id="XP_025418879.1"/>
    </source>
</evidence>
<proteinExistence type="inferred from homology"/>
<evidence type="ECO:0000313" key="5">
    <source>
        <dbReference type="Proteomes" id="UP000694846"/>
    </source>
</evidence>
<keyword evidence="5" id="KW-1185">Reference proteome</keyword>
<evidence type="ECO:0000256" key="4">
    <source>
        <dbReference type="RuleBase" id="RU367040"/>
    </source>
</evidence>
<reference evidence="6" key="1">
    <citation type="submission" date="2025-08" db="UniProtKB">
        <authorList>
            <consortium name="RefSeq"/>
        </authorList>
    </citation>
    <scope>IDENTIFICATION</scope>
    <source>
        <tissue evidence="6">Whole body</tissue>
    </source>
</reference>
<dbReference type="PANTHER" id="PTHR19960">
    <property type="entry name" value="TEKTIN"/>
    <property type="match status" value="1"/>
</dbReference>
<keyword evidence="3" id="KW-0175">Coiled coil</keyword>
<dbReference type="RefSeq" id="XP_025418879.1">
    <property type="nucleotide sequence ID" value="XM_025563094.1"/>
</dbReference>
<dbReference type="Pfam" id="PF03148">
    <property type="entry name" value="Tektin"/>
    <property type="match status" value="1"/>
</dbReference>
<gene>
    <name evidence="6" type="primary">LOC112689400</name>
</gene>
<dbReference type="InterPro" id="IPR048256">
    <property type="entry name" value="Tektin-like"/>
</dbReference>
<sequence>MASAVADRYALGSTNKIAAKARYTDYRMAIISETLELISNEIDALMASKTRIERAQKALALVFSVCTECLALRSLKLDKDVTLDKAQVELEKQLIQEIRALFCDTLCQITEKVGHLKRLKNLLEINWSNKKEAYDVDTVNLTLNIKSPYIMPHTKAVGETEWFHML</sequence>
<keyword evidence="4" id="KW-0969">Cilium</keyword>
<protein>
    <recommendedName>
        <fullName evidence="4">Tektin</fullName>
    </recommendedName>
</protein>
<keyword evidence="4" id="KW-0282">Flagellum</keyword>
<name>A0A8B8G6L7_9HEMI</name>
<dbReference type="GeneID" id="112689400"/>
<keyword evidence="2" id="KW-0963">Cytoplasm</keyword>
<comment type="subcellular location">
    <subcellularLocation>
        <location evidence="4">Cytoplasm</location>
        <location evidence="4">Cytoskeleton</location>
        <location evidence="4">Cilium axoneme</location>
    </subcellularLocation>
</comment>
<dbReference type="GO" id="GO:0015630">
    <property type="term" value="C:microtubule cytoskeleton"/>
    <property type="evidence" value="ECO:0007669"/>
    <property type="project" value="UniProtKB-UniRule"/>
</dbReference>
<dbReference type="AlphaFoldDB" id="A0A8B8G6L7"/>
<evidence type="ECO:0000256" key="3">
    <source>
        <dbReference type="ARBA" id="ARBA00023054"/>
    </source>
</evidence>
<organism evidence="5 6">
    <name type="scientific">Sipha flava</name>
    <name type="common">yellow sugarcane aphid</name>
    <dbReference type="NCBI Taxonomy" id="143950"/>
    <lineage>
        <taxon>Eukaryota</taxon>
        <taxon>Metazoa</taxon>
        <taxon>Ecdysozoa</taxon>
        <taxon>Arthropoda</taxon>
        <taxon>Hexapoda</taxon>
        <taxon>Insecta</taxon>
        <taxon>Pterygota</taxon>
        <taxon>Neoptera</taxon>
        <taxon>Paraneoptera</taxon>
        <taxon>Hemiptera</taxon>
        <taxon>Sternorrhyncha</taxon>
        <taxon>Aphidomorpha</taxon>
        <taxon>Aphidoidea</taxon>
        <taxon>Aphididae</taxon>
        <taxon>Sipha</taxon>
    </lineage>
</organism>
<dbReference type="OrthoDB" id="5788000at2759"/>
<evidence type="ECO:0000256" key="2">
    <source>
        <dbReference type="ARBA" id="ARBA00022490"/>
    </source>
</evidence>
<dbReference type="InterPro" id="IPR000435">
    <property type="entry name" value="Tektins"/>
</dbReference>